<dbReference type="NCBIfam" id="NF008512">
    <property type="entry name" value="PRK11431.1"/>
    <property type="match status" value="1"/>
</dbReference>
<dbReference type="Proteomes" id="UP000566711">
    <property type="component" value="Unassembled WGS sequence"/>
</dbReference>
<dbReference type="PANTHER" id="PTHR30561">
    <property type="entry name" value="SMR FAMILY PROTON-DEPENDENT DRUG EFFLUX TRANSPORTER SUGE"/>
    <property type="match status" value="1"/>
</dbReference>
<dbReference type="InterPro" id="IPR000390">
    <property type="entry name" value="Small_drug/metabolite_transptr"/>
</dbReference>
<dbReference type="AlphaFoldDB" id="A0A7W2I9R2"/>
<keyword evidence="12" id="KW-1185">Reference proteome</keyword>
<feature type="transmembrane region" description="Helical" evidence="10">
    <location>
        <begin position="33"/>
        <end position="50"/>
    </location>
</feature>
<evidence type="ECO:0000256" key="2">
    <source>
        <dbReference type="ARBA" id="ARBA00022448"/>
    </source>
</evidence>
<dbReference type="RefSeq" id="WP_182220811.1">
    <property type="nucleotide sequence ID" value="NZ_JACEZS010000038.1"/>
</dbReference>
<protein>
    <recommendedName>
        <fullName evidence="8">Guanidinium exporter</fullName>
    </recommendedName>
</protein>
<comment type="caution">
    <text evidence="11">The sequence shown here is derived from an EMBL/GenBank/DDBJ whole genome shotgun (WGS) entry which is preliminary data.</text>
</comment>
<evidence type="ECO:0000256" key="8">
    <source>
        <dbReference type="ARBA" id="ARBA00039168"/>
    </source>
</evidence>
<dbReference type="PANTHER" id="PTHR30561:SF0">
    <property type="entry name" value="GUANIDINIUM EXPORTER"/>
    <property type="match status" value="1"/>
</dbReference>
<proteinExistence type="inferred from homology"/>
<reference evidence="11 12" key="1">
    <citation type="submission" date="2020-07" db="EMBL/GenBank/DDBJ databases">
        <title>Novel species isolated from subtropical streams in China.</title>
        <authorList>
            <person name="Lu H."/>
        </authorList>
    </citation>
    <scope>NUCLEOTIDE SEQUENCE [LARGE SCALE GENOMIC DNA]</scope>
    <source>
        <strain evidence="11 12">FT3S</strain>
    </source>
</reference>
<keyword evidence="5 10" id="KW-1133">Transmembrane helix</keyword>
<keyword evidence="4 9" id="KW-0812">Transmembrane</keyword>
<keyword evidence="3" id="KW-1003">Cell membrane</keyword>
<feature type="transmembrane region" description="Helical" evidence="10">
    <location>
        <begin position="57"/>
        <end position="78"/>
    </location>
</feature>
<dbReference type="Gene3D" id="1.10.3730.20">
    <property type="match status" value="1"/>
</dbReference>
<dbReference type="EMBL" id="JACEZS010000038">
    <property type="protein sequence ID" value="MBA5608658.1"/>
    <property type="molecule type" value="Genomic_DNA"/>
</dbReference>
<dbReference type="GO" id="GO:0022857">
    <property type="term" value="F:transmembrane transporter activity"/>
    <property type="evidence" value="ECO:0007669"/>
    <property type="project" value="InterPro"/>
</dbReference>
<keyword evidence="6 10" id="KW-0472">Membrane</keyword>
<comment type="subcellular location">
    <subcellularLocation>
        <location evidence="1 9">Cell membrane</location>
        <topology evidence="1 9">Multi-pass membrane protein</topology>
    </subcellularLocation>
</comment>
<evidence type="ECO:0000256" key="1">
    <source>
        <dbReference type="ARBA" id="ARBA00004651"/>
    </source>
</evidence>
<gene>
    <name evidence="11" type="primary">sugE</name>
    <name evidence="11" type="ORF">H3H36_25275</name>
</gene>
<evidence type="ECO:0000256" key="4">
    <source>
        <dbReference type="ARBA" id="ARBA00022692"/>
    </source>
</evidence>
<dbReference type="FunFam" id="1.10.3730.20:FF:000001">
    <property type="entry name" value="Quaternary ammonium compound resistance transporter SugE"/>
    <property type="match status" value="1"/>
</dbReference>
<accession>A0A7W2I9R2</accession>
<feature type="transmembrane region" description="Helical" evidence="10">
    <location>
        <begin position="84"/>
        <end position="103"/>
    </location>
</feature>
<name>A0A7W2I9R2_9BURK</name>
<dbReference type="InterPro" id="IPR037185">
    <property type="entry name" value="EmrE-like"/>
</dbReference>
<evidence type="ECO:0000256" key="6">
    <source>
        <dbReference type="ARBA" id="ARBA00023136"/>
    </source>
</evidence>
<dbReference type="GO" id="GO:1990961">
    <property type="term" value="P:xenobiotic detoxification by transmembrane export across the plasma membrane"/>
    <property type="evidence" value="ECO:0007669"/>
    <property type="project" value="UniProtKB-ARBA"/>
</dbReference>
<comment type="similarity">
    <text evidence="7">Belongs to the drug/metabolite transporter (DMT) superfamily. Small multidrug resistance (SMR) (TC 2.A.7.1) family. Gdx/SugE subfamily.</text>
</comment>
<evidence type="ECO:0000256" key="9">
    <source>
        <dbReference type="RuleBase" id="RU003942"/>
    </source>
</evidence>
<evidence type="ECO:0000256" key="10">
    <source>
        <dbReference type="SAM" id="Phobius"/>
    </source>
</evidence>
<keyword evidence="2" id="KW-0813">Transport</keyword>
<dbReference type="Pfam" id="PF00893">
    <property type="entry name" value="Multi_Drug_Res"/>
    <property type="match status" value="1"/>
</dbReference>
<dbReference type="InterPro" id="IPR045324">
    <property type="entry name" value="Small_multidrug_res"/>
</dbReference>
<dbReference type="GO" id="GO:0005886">
    <property type="term" value="C:plasma membrane"/>
    <property type="evidence" value="ECO:0007669"/>
    <property type="project" value="UniProtKB-SubCell"/>
</dbReference>
<dbReference type="SUPFAM" id="SSF103481">
    <property type="entry name" value="Multidrug resistance efflux transporter EmrE"/>
    <property type="match status" value="1"/>
</dbReference>
<evidence type="ECO:0000256" key="3">
    <source>
        <dbReference type="ARBA" id="ARBA00022475"/>
    </source>
</evidence>
<evidence type="ECO:0000313" key="11">
    <source>
        <dbReference type="EMBL" id="MBA5608658.1"/>
    </source>
</evidence>
<evidence type="ECO:0000313" key="12">
    <source>
        <dbReference type="Proteomes" id="UP000566711"/>
    </source>
</evidence>
<organism evidence="11 12">
    <name type="scientific">Rugamonas fusca</name>
    <dbReference type="NCBI Taxonomy" id="2758568"/>
    <lineage>
        <taxon>Bacteria</taxon>
        <taxon>Pseudomonadati</taxon>
        <taxon>Pseudomonadota</taxon>
        <taxon>Betaproteobacteria</taxon>
        <taxon>Burkholderiales</taxon>
        <taxon>Oxalobacteraceae</taxon>
        <taxon>Telluria group</taxon>
        <taxon>Rugamonas</taxon>
    </lineage>
</organism>
<sequence>MTWLILILAGLLEVAWAVGLKYTAGFTRPVPSVLTLLAMAGSVGLLGLALRHLPLGTAYAIWTGIGTVGTVIFGIVVLGEPASVLRLACIAMIVAGILGLKLATA</sequence>
<evidence type="ECO:0000256" key="5">
    <source>
        <dbReference type="ARBA" id="ARBA00022989"/>
    </source>
</evidence>
<evidence type="ECO:0000256" key="7">
    <source>
        <dbReference type="ARBA" id="ARBA00038151"/>
    </source>
</evidence>